<evidence type="ECO:0000313" key="2">
    <source>
        <dbReference type="EMBL" id="TFA99800.1"/>
    </source>
</evidence>
<dbReference type="EMBL" id="PPTA01000012">
    <property type="protein sequence ID" value="TFA99800.1"/>
    <property type="molecule type" value="Genomic_DNA"/>
</dbReference>
<dbReference type="GeneID" id="300579794"/>
<feature type="region of interest" description="Disordered" evidence="1">
    <location>
        <begin position="1"/>
        <end position="182"/>
    </location>
</feature>
<feature type="compositionally biased region" description="Basic and acidic residues" evidence="1">
    <location>
        <begin position="1"/>
        <end position="12"/>
    </location>
</feature>
<sequence length="319" mass="34928">MYSPEEKARKAGPDGTKVTLGQNAPEIQEGTGVVPKESLAAEALKSGSEFAHNRVTKMEEGVSSSSSSSDRKKTQQSGRSGRGGGGDEEDRNGAPAPTYVADVYLTGKGKGGPHGKNIKEGIDESELRGKESDGLQKALRAEPGSEDDPSRLAEVRLLERDSWVPGDKGRRQGGVEGGTKFDKLESDVSLWLRHLFDRFHSRIPIFRESHTSQTDKARHSDKYGRRYADMPSTPEEKSSLRPPRPEVDARQQTSSENAMAGQNRRDVPTSTNVPSEQDVQAQEMEHQRYGEAQPQLVPTDMIEMMLTARGRNKDGLDAA</sequence>
<proteinExistence type="predicted"/>
<keyword evidence="3" id="KW-1185">Reference proteome</keyword>
<feature type="compositionally biased region" description="Basic and acidic residues" evidence="1">
    <location>
        <begin position="117"/>
        <end position="134"/>
    </location>
</feature>
<reference evidence="2 3" key="1">
    <citation type="submission" date="2018-01" db="EMBL/GenBank/DDBJ databases">
        <title>Genome characterization of the sugarcane-associated fungus Trichoderma ghanense CCMA-1212 and their application in lignocelulose bioconversion.</title>
        <authorList>
            <person name="Steindorff A.S."/>
            <person name="Mendes T.D."/>
            <person name="Vilela E.S.D."/>
            <person name="Rodrigues D.S."/>
            <person name="Formighieri E.F."/>
            <person name="Melo I.S."/>
            <person name="Favaro L.C.L."/>
        </authorList>
    </citation>
    <scope>NUCLEOTIDE SEQUENCE [LARGE SCALE GENOMIC DNA]</scope>
    <source>
        <strain evidence="2 3">CCMA-1212</strain>
    </source>
</reference>
<gene>
    <name evidence="2" type="ORF">CCMA1212_008200</name>
</gene>
<accession>A0ABY2GW27</accession>
<feature type="compositionally biased region" description="Basic and acidic residues" evidence="1">
    <location>
        <begin position="148"/>
        <end position="170"/>
    </location>
</feature>
<evidence type="ECO:0000313" key="3">
    <source>
        <dbReference type="Proteomes" id="UP001642720"/>
    </source>
</evidence>
<dbReference type="RefSeq" id="XP_073556002.1">
    <property type="nucleotide sequence ID" value="XM_073705344.1"/>
</dbReference>
<feature type="compositionally biased region" description="Basic and acidic residues" evidence="1">
    <location>
        <begin position="210"/>
        <end position="249"/>
    </location>
</feature>
<name>A0ABY2GW27_9HYPO</name>
<feature type="compositionally biased region" description="Polar residues" evidence="1">
    <location>
        <begin position="268"/>
        <end position="280"/>
    </location>
</feature>
<dbReference type="Proteomes" id="UP001642720">
    <property type="component" value="Unassembled WGS sequence"/>
</dbReference>
<protein>
    <submittedName>
        <fullName evidence="2">Uncharacterized protein</fullName>
    </submittedName>
</protein>
<feature type="region of interest" description="Disordered" evidence="1">
    <location>
        <begin position="210"/>
        <end position="298"/>
    </location>
</feature>
<evidence type="ECO:0000256" key="1">
    <source>
        <dbReference type="SAM" id="MobiDB-lite"/>
    </source>
</evidence>
<comment type="caution">
    <text evidence="2">The sequence shown here is derived from an EMBL/GenBank/DDBJ whole genome shotgun (WGS) entry which is preliminary data.</text>
</comment>
<organism evidence="2 3">
    <name type="scientific">Trichoderma ghanense</name>
    <dbReference type="NCBI Taxonomy" id="65468"/>
    <lineage>
        <taxon>Eukaryota</taxon>
        <taxon>Fungi</taxon>
        <taxon>Dikarya</taxon>
        <taxon>Ascomycota</taxon>
        <taxon>Pezizomycotina</taxon>
        <taxon>Sordariomycetes</taxon>
        <taxon>Hypocreomycetidae</taxon>
        <taxon>Hypocreales</taxon>
        <taxon>Hypocreaceae</taxon>
        <taxon>Trichoderma</taxon>
    </lineage>
</organism>